<sequence length="126" mass="14397">TAESVLLGLQNVPNVISVLPVGTPRPTVESVQLSLQKCAKRHQCTSCGYTSIRSADLKKHIRIHTGERPYQCIICRNNFNEKSHLNNHMRIHTGERPFKCPECDKIFSQESNMKTHMMLLHSTVHY</sequence>
<gene>
    <name evidence="13" type="ORF">CEXT_518291</name>
</gene>
<dbReference type="Pfam" id="PF00096">
    <property type="entry name" value="zf-C2H2"/>
    <property type="match status" value="1"/>
</dbReference>
<dbReference type="InterPro" id="IPR036236">
    <property type="entry name" value="Znf_C2H2_sf"/>
</dbReference>
<dbReference type="EMBL" id="BPLR01011926">
    <property type="protein sequence ID" value="GIY50015.1"/>
    <property type="molecule type" value="Genomic_DNA"/>
</dbReference>
<keyword evidence="6" id="KW-0862">Zinc</keyword>
<dbReference type="GO" id="GO:0008270">
    <property type="term" value="F:zinc ion binding"/>
    <property type="evidence" value="ECO:0007669"/>
    <property type="project" value="UniProtKB-KW"/>
</dbReference>
<dbReference type="GO" id="GO:0005634">
    <property type="term" value="C:nucleus"/>
    <property type="evidence" value="ECO:0007669"/>
    <property type="project" value="UniProtKB-SubCell"/>
</dbReference>
<comment type="caution">
    <text evidence="13">The sequence shown here is derived from an EMBL/GenBank/DDBJ whole genome shotgun (WGS) entry which is preliminary data.</text>
</comment>
<feature type="domain" description="C2H2-type" evidence="12">
    <location>
        <begin position="42"/>
        <end position="69"/>
    </location>
</feature>
<evidence type="ECO:0000256" key="5">
    <source>
        <dbReference type="ARBA" id="ARBA00022771"/>
    </source>
</evidence>
<evidence type="ECO:0000313" key="14">
    <source>
        <dbReference type="Proteomes" id="UP001054945"/>
    </source>
</evidence>
<dbReference type="Gene3D" id="3.30.160.60">
    <property type="entry name" value="Classic Zinc Finger"/>
    <property type="match status" value="3"/>
</dbReference>
<evidence type="ECO:0000256" key="8">
    <source>
        <dbReference type="ARBA" id="ARBA00023125"/>
    </source>
</evidence>
<feature type="non-terminal residue" evidence="13">
    <location>
        <position position="1"/>
    </location>
</feature>
<dbReference type="GO" id="GO:0000978">
    <property type="term" value="F:RNA polymerase II cis-regulatory region sequence-specific DNA binding"/>
    <property type="evidence" value="ECO:0007669"/>
    <property type="project" value="TreeGrafter"/>
</dbReference>
<keyword evidence="4" id="KW-0677">Repeat</keyword>
<dbReference type="SMART" id="SM00355">
    <property type="entry name" value="ZnF_C2H2"/>
    <property type="match status" value="3"/>
</dbReference>
<dbReference type="PROSITE" id="PS00028">
    <property type="entry name" value="ZINC_FINGER_C2H2_1"/>
    <property type="match status" value="2"/>
</dbReference>
<comment type="similarity">
    <text evidence="2">Belongs to the krueppel C2H2-type zinc-finger protein family.</text>
</comment>
<evidence type="ECO:0000256" key="9">
    <source>
        <dbReference type="ARBA" id="ARBA00023163"/>
    </source>
</evidence>
<evidence type="ECO:0000256" key="6">
    <source>
        <dbReference type="ARBA" id="ARBA00022833"/>
    </source>
</evidence>
<keyword evidence="14" id="KW-1185">Reference proteome</keyword>
<feature type="domain" description="C2H2-type" evidence="12">
    <location>
        <begin position="98"/>
        <end position="122"/>
    </location>
</feature>
<dbReference type="FunFam" id="3.30.160.60:FF:001506">
    <property type="entry name" value="Zinc finger protein"/>
    <property type="match status" value="1"/>
</dbReference>
<feature type="domain" description="C2H2-type" evidence="12">
    <location>
        <begin position="70"/>
        <end position="97"/>
    </location>
</feature>
<dbReference type="FunFam" id="3.30.160.60:FF:000072">
    <property type="entry name" value="zinc finger protein 143 isoform X1"/>
    <property type="match status" value="1"/>
</dbReference>
<dbReference type="SUPFAM" id="SSF57667">
    <property type="entry name" value="beta-beta-alpha zinc fingers"/>
    <property type="match status" value="2"/>
</dbReference>
<keyword evidence="5 11" id="KW-0863">Zinc-finger</keyword>
<evidence type="ECO:0000256" key="3">
    <source>
        <dbReference type="ARBA" id="ARBA00022723"/>
    </source>
</evidence>
<dbReference type="PANTHER" id="PTHR23235">
    <property type="entry name" value="KRUEPPEL-LIKE TRANSCRIPTION FACTOR"/>
    <property type="match status" value="1"/>
</dbReference>
<dbReference type="GO" id="GO:0000981">
    <property type="term" value="F:DNA-binding transcription factor activity, RNA polymerase II-specific"/>
    <property type="evidence" value="ECO:0007669"/>
    <property type="project" value="TreeGrafter"/>
</dbReference>
<dbReference type="InterPro" id="IPR013087">
    <property type="entry name" value="Znf_C2H2_type"/>
</dbReference>
<protein>
    <recommendedName>
        <fullName evidence="12">C2H2-type domain-containing protein</fullName>
    </recommendedName>
</protein>
<dbReference type="Pfam" id="PF13465">
    <property type="entry name" value="zf-H2C2_2"/>
    <property type="match status" value="1"/>
</dbReference>
<evidence type="ECO:0000259" key="12">
    <source>
        <dbReference type="PROSITE" id="PS50157"/>
    </source>
</evidence>
<dbReference type="PANTHER" id="PTHR23235:SF142">
    <property type="entry name" value="ZINC FINGER PROTEIN 384"/>
    <property type="match status" value="1"/>
</dbReference>
<evidence type="ECO:0000256" key="7">
    <source>
        <dbReference type="ARBA" id="ARBA00023015"/>
    </source>
</evidence>
<evidence type="ECO:0000256" key="2">
    <source>
        <dbReference type="ARBA" id="ARBA00006991"/>
    </source>
</evidence>
<dbReference type="AlphaFoldDB" id="A0AAV4TY72"/>
<comment type="subcellular location">
    <subcellularLocation>
        <location evidence="1">Nucleus</location>
    </subcellularLocation>
</comment>
<dbReference type="FunFam" id="3.30.160.60:FF:000508">
    <property type="entry name" value="Myeloid zinc finger 1"/>
    <property type="match status" value="1"/>
</dbReference>
<evidence type="ECO:0000256" key="4">
    <source>
        <dbReference type="ARBA" id="ARBA00022737"/>
    </source>
</evidence>
<reference evidence="13 14" key="1">
    <citation type="submission" date="2021-06" db="EMBL/GenBank/DDBJ databases">
        <title>Caerostris extrusa draft genome.</title>
        <authorList>
            <person name="Kono N."/>
            <person name="Arakawa K."/>
        </authorList>
    </citation>
    <scope>NUCLEOTIDE SEQUENCE [LARGE SCALE GENOMIC DNA]</scope>
</reference>
<dbReference type="GO" id="GO:0042802">
    <property type="term" value="F:identical protein binding"/>
    <property type="evidence" value="ECO:0007669"/>
    <property type="project" value="UniProtKB-ARBA"/>
</dbReference>
<keyword evidence="8" id="KW-0238">DNA-binding</keyword>
<proteinExistence type="inferred from homology"/>
<keyword evidence="3" id="KW-0479">Metal-binding</keyword>
<name>A0AAV4TY72_CAEEX</name>
<evidence type="ECO:0000256" key="10">
    <source>
        <dbReference type="ARBA" id="ARBA00023242"/>
    </source>
</evidence>
<evidence type="ECO:0000256" key="1">
    <source>
        <dbReference type="ARBA" id="ARBA00004123"/>
    </source>
</evidence>
<dbReference type="Proteomes" id="UP001054945">
    <property type="component" value="Unassembled WGS sequence"/>
</dbReference>
<keyword evidence="7" id="KW-0805">Transcription regulation</keyword>
<organism evidence="13 14">
    <name type="scientific">Caerostris extrusa</name>
    <name type="common">Bark spider</name>
    <name type="synonym">Caerostris bankana</name>
    <dbReference type="NCBI Taxonomy" id="172846"/>
    <lineage>
        <taxon>Eukaryota</taxon>
        <taxon>Metazoa</taxon>
        <taxon>Ecdysozoa</taxon>
        <taxon>Arthropoda</taxon>
        <taxon>Chelicerata</taxon>
        <taxon>Arachnida</taxon>
        <taxon>Araneae</taxon>
        <taxon>Araneomorphae</taxon>
        <taxon>Entelegynae</taxon>
        <taxon>Araneoidea</taxon>
        <taxon>Araneidae</taxon>
        <taxon>Caerostris</taxon>
    </lineage>
</organism>
<keyword evidence="9" id="KW-0804">Transcription</keyword>
<dbReference type="PROSITE" id="PS50157">
    <property type="entry name" value="ZINC_FINGER_C2H2_2"/>
    <property type="match status" value="3"/>
</dbReference>
<keyword evidence="10" id="KW-0539">Nucleus</keyword>
<evidence type="ECO:0000256" key="11">
    <source>
        <dbReference type="PROSITE-ProRule" id="PRU00042"/>
    </source>
</evidence>
<evidence type="ECO:0000313" key="13">
    <source>
        <dbReference type="EMBL" id="GIY50015.1"/>
    </source>
</evidence>
<accession>A0AAV4TY72</accession>